<evidence type="ECO:0000313" key="1">
    <source>
        <dbReference type="EMBL" id="SDK00568.1"/>
    </source>
</evidence>
<dbReference type="STRING" id="890420.SAMN05216226_11437"/>
<dbReference type="AlphaFoldDB" id="A0A1G8YCJ5"/>
<organism evidence="1 2">
    <name type="scientific">Halovenus aranensis</name>
    <dbReference type="NCBI Taxonomy" id="890420"/>
    <lineage>
        <taxon>Archaea</taxon>
        <taxon>Methanobacteriati</taxon>
        <taxon>Methanobacteriota</taxon>
        <taxon>Stenosarchaea group</taxon>
        <taxon>Halobacteria</taxon>
        <taxon>Halobacteriales</taxon>
        <taxon>Haloarculaceae</taxon>
        <taxon>Halovenus</taxon>
    </lineage>
</organism>
<dbReference type="Proteomes" id="UP000198856">
    <property type="component" value="Unassembled WGS sequence"/>
</dbReference>
<reference evidence="1 2" key="1">
    <citation type="submission" date="2016-10" db="EMBL/GenBank/DDBJ databases">
        <authorList>
            <person name="de Groot N.N."/>
        </authorList>
    </citation>
    <scope>NUCLEOTIDE SEQUENCE [LARGE SCALE GENOMIC DNA]</scope>
    <source>
        <strain evidence="1 2">IBRC-M10015</strain>
    </source>
</reference>
<dbReference type="EMBL" id="FNFC01000014">
    <property type="protein sequence ID" value="SDK00568.1"/>
    <property type="molecule type" value="Genomic_DNA"/>
</dbReference>
<keyword evidence="2" id="KW-1185">Reference proteome</keyword>
<accession>A0A1G8YCJ5</accession>
<proteinExistence type="predicted"/>
<protein>
    <submittedName>
        <fullName evidence="1">Uncharacterized protein</fullName>
    </submittedName>
</protein>
<sequence length="157" mass="16113">MSTAERAREAVREHPFLYEALRSGVVNYTAAAEFLDVGDSDAVAAALRRYADELDGPSPACGSARVRMTSGLERVSERRGVLVVGDTGFVPGDGSLTAILATGDVGPAAAQRVLGRCGVAGVDVTAAAVTDEMLAVVVGRRDGPDALRLVEAVVDAG</sequence>
<name>A0A1G8YCJ5_9EURY</name>
<dbReference type="OrthoDB" id="213717at2157"/>
<evidence type="ECO:0000313" key="2">
    <source>
        <dbReference type="Proteomes" id="UP000198856"/>
    </source>
</evidence>
<dbReference type="Pfam" id="PF24367">
    <property type="entry name" value="DUF7523"/>
    <property type="match status" value="1"/>
</dbReference>
<gene>
    <name evidence="1" type="ORF">SAMN05216226_11437</name>
</gene>
<dbReference type="InterPro" id="IPR055945">
    <property type="entry name" value="DUF7523"/>
</dbReference>
<dbReference type="RefSeq" id="WP_092703962.1">
    <property type="nucleotide sequence ID" value="NZ_FNFC01000014.1"/>
</dbReference>